<proteinExistence type="predicted"/>
<dbReference type="SMART" id="SM00411">
    <property type="entry name" value="BHL"/>
    <property type="match status" value="1"/>
</dbReference>
<sequence length="93" mass="9324">MALNKSEVVAAVAAKTGQSQTAVAAAIDALFDVVAAEVGRDGGKVTIPGFISFERTRRAARAGRNPQTGATIQIAASNAVKVSAGSKLKAAAK</sequence>
<dbReference type="GO" id="GO:0003677">
    <property type="term" value="F:DNA binding"/>
    <property type="evidence" value="ECO:0007669"/>
    <property type="project" value="UniProtKB-KW"/>
</dbReference>
<accession>A0A6J7F3C9</accession>
<reference evidence="2" key="1">
    <citation type="submission" date="2020-05" db="EMBL/GenBank/DDBJ databases">
        <authorList>
            <person name="Chiriac C."/>
            <person name="Salcher M."/>
            <person name="Ghai R."/>
            <person name="Kavagutti S V."/>
        </authorList>
    </citation>
    <scope>NUCLEOTIDE SEQUENCE</scope>
</reference>
<dbReference type="Gene3D" id="4.10.520.10">
    <property type="entry name" value="IHF-like DNA-binding proteins"/>
    <property type="match status" value="1"/>
</dbReference>
<name>A0A6J7F3C9_9ZZZZ</name>
<dbReference type="GO" id="GO:0005829">
    <property type="term" value="C:cytosol"/>
    <property type="evidence" value="ECO:0007669"/>
    <property type="project" value="TreeGrafter"/>
</dbReference>
<evidence type="ECO:0000313" key="2">
    <source>
        <dbReference type="EMBL" id="CAB4888114.1"/>
    </source>
</evidence>
<organism evidence="2">
    <name type="scientific">freshwater metagenome</name>
    <dbReference type="NCBI Taxonomy" id="449393"/>
    <lineage>
        <taxon>unclassified sequences</taxon>
        <taxon>metagenomes</taxon>
        <taxon>ecological metagenomes</taxon>
    </lineage>
</organism>
<dbReference type="EMBL" id="CAFBMB010000004">
    <property type="protein sequence ID" value="CAB4888114.1"/>
    <property type="molecule type" value="Genomic_DNA"/>
</dbReference>
<dbReference type="PANTHER" id="PTHR33175:SF3">
    <property type="entry name" value="DNA-BINDING PROTEIN HU-BETA"/>
    <property type="match status" value="1"/>
</dbReference>
<dbReference type="PANTHER" id="PTHR33175">
    <property type="entry name" value="DNA-BINDING PROTEIN HU"/>
    <property type="match status" value="1"/>
</dbReference>
<dbReference type="SUPFAM" id="SSF47729">
    <property type="entry name" value="IHF-like DNA-binding proteins"/>
    <property type="match status" value="1"/>
</dbReference>
<protein>
    <submittedName>
        <fullName evidence="2">Unannotated protein</fullName>
    </submittedName>
</protein>
<gene>
    <name evidence="2" type="ORF">UFOPK3516_00109</name>
</gene>
<dbReference type="InterPro" id="IPR000119">
    <property type="entry name" value="Hist_DNA-bd"/>
</dbReference>
<dbReference type="PRINTS" id="PR01727">
    <property type="entry name" value="DNABINDINGHU"/>
</dbReference>
<evidence type="ECO:0000256" key="1">
    <source>
        <dbReference type="ARBA" id="ARBA00023125"/>
    </source>
</evidence>
<keyword evidence="1" id="KW-0238">DNA-binding</keyword>
<dbReference type="InterPro" id="IPR010992">
    <property type="entry name" value="IHF-like_DNA-bd_dom_sf"/>
</dbReference>
<dbReference type="InterPro" id="IPR020816">
    <property type="entry name" value="Histone-like_DNA-bd_CS"/>
</dbReference>
<dbReference type="GO" id="GO:0030527">
    <property type="term" value="F:structural constituent of chromatin"/>
    <property type="evidence" value="ECO:0007669"/>
    <property type="project" value="InterPro"/>
</dbReference>
<dbReference type="AlphaFoldDB" id="A0A6J7F3C9"/>
<dbReference type="Pfam" id="PF00216">
    <property type="entry name" value="Bac_DNA_binding"/>
    <property type="match status" value="1"/>
</dbReference>
<dbReference type="PROSITE" id="PS00045">
    <property type="entry name" value="HISTONE_LIKE"/>
    <property type="match status" value="1"/>
</dbReference>